<dbReference type="AlphaFoldDB" id="A0A1X0QPQ8"/>
<gene>
    <name evidence="2" type="ORF">BCV72DRAFT_298878</name>
</gene>
<protein>
    <recommendedName>
        <fullName evidence="1">Reverse transcriptase zinc-binding domain-containing protein</fullName>
    </recommendedName>
</protein>
<dbReference type="EMBL" id="KV922102">
    <property type="protein sequence ID" value="ORE01740.1"/>
    <property type="molecule type" value="Genomic_DNA"/>
</dbReference>
<evidence type="ECO:0000313" key="2">
    <source>
        <dbReference type="EMBL" id="ORE01740.1"/>
    </source>
</evidence>
<sequence>IPTAALQHAWNPSVITSPLCRLCQQDVETHHHLFVSCSLKLNFWFSIFERYSLPDKFFTADEIWSVLTSFVLADEKTIVDTVVLSFFDAGIATIWKYHWRCVFDDTLWYTTAVVNRFELEHGRFLSSLPFERKLSSTIDT</sequence>
<accession>A0A1X0QPQ8</accession>
<feature type="domain" description="Reverse transcriptase zinc-binding" evidence="1">
    <location>
        <begin position="9"/>
        <end position="44"/>
    </location>
</feature>
<dbReference type="VEuPathDB" id="FungiDB:BCV72DRAFT_298878"/>
<name>A0A1X0QPQ8_RHIZD</name>
<proteinExistence type="predicted"/>
<dbReference type="Proteomes" id="UP000242414">
    <property type="component" value="Unassembled WGS sequence"/>
</dbReference>
<organism evidence="2">
    <name type="scientific">Rhizopus microsporus var. microsporus</name>
    <dbReference type="NCBI Taxonomy" id="86635"/>
    <lineage>
        <taxon>Eukaryota</taxon>
        <taxon>Fungi</taxon>
        <taxon>Fungi incertae sedis</taxon>
        <taxon>Mucoromycota</taxon>
        <taxon>Mucoromycotina</taxon>
        <taxon>Mucoromycetes</taxon>
        <taxon>Mucorales</taxon>
        <taxon>Mucorineae</taxon>
        <taxon>Rhizopodaceae</taxon>
        <taxon>Rhizopus</taxon>
    </lineage>
</organism>
<evidence type="ECO:0000259" key="1">
    <source>
        <dbReference type="Pfam" id="PF13966"/>
    </source>
</evidence>
<feature type="non-terminal residue" evidence="2">
    <location>
        <position position="1"/>
    </location>
</feature>
<dbReference type="Pfam" id="PF13966">
    <property type="entry name" value="zf-RVT"/>
    <property type="match status" value="1"/>
</dbReference>
<reference evidence="2" key="1">
    <citation type="journal article" date="2016" name="Proc. Natl. Acad. Sci. U.S.A.">
        <title>Lipid metabolic changes in an early divergent fungus govern the establishment of a mutualistic symbiosis with endobacteria.</title>
        <authorList>
            <person name="Lastovetsky O.A."/>
            <person name="Gaspar M.L."/>
            <person name="Mondo S.J."/>
            <person name="LaButti K.M."/>
            <person name="Sandor L."/>
            <person name="Grigoriev I.V."/>
            <person name="Henry S.A."/>
            <person name="Pawlowska T.E."/>
        </authorList>
    </citation>
    <scope>NUCLEOTIDE SEQUENCE [LARGE SCALE GENOMIC DNA]</scope>
    <source>
        <strain evidence="2">ATCC 52814</strain>
    </source>
</reference>
<dbReference type="InterPro" id="IPR026960">
    <property type="entry name" value="RVT-Znf"/>
</dbReference>